<reference evidence="4 5" key="1">
    <citation type="journal article" date="2015" name="Nature">
        <title>rRNA introns, odd ribosomes, and small enigmatic genomes across a large radiation of phyla.</title>
        <authorList>
            <person name="Brown C.T."/>
            <person name="Hug L.A."/>
            <person name="Thomas B.C."/>
            <person name="Sharon I."/>
            <person name="Castelle C.J."/>
            <person name="Singh A."/>
            <person name="Wilkins M.J."/>
            <person name="Williams K.H."/>
            <person name="Banfield J.F."/>
        </authorList>
    </citation>
    <scope>NUCLEOTIDE SEQUENCE [LARGE SCALE GENOMIC DNA]</scope>
</reference>
<comment type="caution">
    <text evidence="4">The sequence shown here is derived from an EMBL/GenBank/DDBJ whole genome shotgun (WGS) entry which is preliminary data.</text>
</comment>
<dbReference type="Gene3D" id="3.90.550.10">
    <property type="entry name" value="Spore Coat Polysaccharide Biosynthesis Protein SpsA, Chain A"/>
    <property type="match status" value="1"/>
</dbReference>
<dbReference type="Pfam" id="PF13632">
    <property type="entry name" value="Glyco_trans_2_3"/>
    <property type="match status" value="1"/>
</dbReference>
<keyword evidence="1" id="KW-0812">Transmembrane</keyword>
<dbReference type="STRING" id="1618563.UU12_C0013G0004"/>
<protein>
    <recommendedName>
        <fullName evidence="2 3">Glycosyltransferase 2-like domain-containing protein</fullName>
    </recommendedName>
</protein>
<dbReference type="PANTHER" id="PTHR43630:SF2">
    <property type="entry name" value="GLYCOSYLTRANSFERASE"/>
    <property type="match status" value="1"/>
</dbReference>
<gene>
    <name evidence="4" type="ORF">UU12_C0013G0004</name>
</gene>
<evidence type="ECO:0000259" key="3">
    <source>
        <dbReference type="Pfam" id="PF13632"/>
    </source>
</evidence>
<feature type="domain" description="Glycosyltransferase 2-like" evidence="2">
    <location>
        <begin position="4"/>
        <end position="136"/>
    </location>
</feature>
<evidence type="ECO:0000259" key="2">
    <source>
        <dbReference type="Pfam" id="PF00535"/>
    </source>
</evidence>
<keyword evidence="1" id="KW-1133">Transmembrane helix</keyword>
<keyword evidence="1" id="KW-0472">Membrane</keyword>
<evidence type="ECO:0000313" key="4">
    <source>
        <dbReference type="EMBL" id="KKR70915.1"/>
    </source>
</evidence>
<organism evidence="4 5">
    <name type="scientific">Candidatus Woesebacteria bacterium GW2011_GWA2_40_7b</name>
    <dbReference type="NCBI Taxonomy" id="1618563"/>
    <lineage>
        <taxon>Bacteria</taxon>
        <taxon>Candidatus Woeseibacteriota</taxon>
    </lineage>
</organism>
<dbReference type="InterPro" id="IPR029044">
    <property type="entry name" value="Nucleotide-diphossugar_trans"/>
</dbReference>
<proteinExistence type="predicted"/>
<feature type="transmembrane region" description="Helical" evidence="1">
    <location>
        <begin position="301"/>
        <end position="325"/>
    </location>
</feature>
<dbReference type="AlphaFoldDB" id="A0A0G0VFS9"/>
<dbReference type="InterPro" id="IPR001173">
    <property type="entry name" value="Glyco_trans_2-like"/>
</dbReference>
<dbReference type="PANTHER" id="PTHR43630">
    <property type="entry name" value="POLY-BETA-1,6-N-ACETYL-D-GLUCOSAMINE SYNTHASE"/>
    <property type="match status" value="1"/>
</dbReference>
<dbReference type="Proteomes" id="UP000034562">
    <property type="component" value="Unassembled WGS sequence"/>
</dbReference>
<accession>A0A0G0VFS9</accession>
<evidence type="ECO:0000256" key="1">
    <source>
        <dbReference type="SAM" id="Phobius"/>
    </source>
</evidence>
<dbReference type="EMBL" id="LBZK01000013">
    <property type="protein sequence ID" value="KKR70915.1"/>
    <property type="molecule type" value="Genomic_DNA"/>
</dbReference>
<feature type="domain" description="Glycosyltransferase 2-like" evidence="3">
    <location>
        <begin position="159"/>
        <end position="278"/>
    </location>
</feature>
<name>A0A0G0VFS9_9BACT</name>
<evidence type="ECO:0000313" key="5">
    <source>
        <dbReference type="Proteomes" id="UP000034562"/>
    </source>
</evidence>
<sequence>MNISICITTFNEEGSIGALLDSLLAQTKKADEIVIVDGGSTDKTVEIINHYPGCISYAESMAGRQKKPVIKFLISKGATRSEGRNLSIEIAKGDIIATTDAGCIAHKDWLKNITEPFKEPRVDISSGFYSMTGSHPVNKAMSVFLGVTPRHFDINFLPSTRSMAFRRSAWEEVGGFPEGRENSAEDTDFNYKAVKFGLKYARVKSAVVEWGMPESLNDFFQKIKAYAKWDVRYGIWWHPLQGLASHNIHSLLIVVRYLVSLGLFIFCLSHPPLLVYWFIGLLVYLSWAYRKIYLEFGDWRIAIWGPVLQITCDFAVMSGFISGILGR</sequence>
<dbReference type="Pfam" id="PF00535">
    <property type="entry name" value="Glycos_transf_2"/>
    <property type="match status" value="1"/>
</dbReference>
<dbReference type="SUPFAM" id="SSF53448">
    <property type="entry name" value="Nucleotide-diphospho-sugar transferases"/>
    <property type="match status" value="1"/>
</dbReference>